<comment type="caution">
    <text evidence="1">The sequence shown here is derived from an EMBL/GenBank/DDBJ whole genome shotgun (WGS) entry which is preliminary data.</text>
</comment>
<organism evidence="1 2">
    <name type="scientific">Halocaridina rubra</name>
    <name type="common">Hawaiian red shrimp</name>
    <dbReference type="NCBI Taxonomy" id="373956"/>
    <lineage>
        <taxon>Eukaryota</taxon>
        <taxon>Metazoa</taxon>
        <taxon>Ecdysozoa</taxon>
        <taxon>Arthropoda</taxon>
        <taxon>Crustacea</taxon>
        <taxon>Multicrustacea</taxon>
        <taxon>Malacostraca</taxon>
        <taxon>Eumalacostraca</taxon>
        <taxon>Eucarida</taxon>
        <taxon>Decapoda</taxon>
        <taxon>Pleocyemata</taxon>
        <taxon>Caridea</taxon>
        <taxon>Atyoidea</taxon>
        <taxon>Atyidae</taxon>
        <taxon>Halocaridina</taxon>
    </lineage>
</organism>
<sequence>MPFGSRQSERYELNGTGQLQRDRTYGSIVRDRTYTSIGSYNNQDPEALRNFINEDDLDFHRMFHFSLYIYNLFDLVD</sequence>
<accession>A0AAN9AFW3</accession>
<dbReference type="Proteomes" id="UP001381693">
    <property type="component" value="Unassembled WGS sequence"/>
</dbReference>
<name>A0AAN9AFW3_HALRR</name>
<evidence type="ECO:0000313" key="1">
    <source>
        <dbReference type="EMBL" id="KAK7085087.1"/>
    </source>
</evidence>
<gene>
    <name evidence="1" type="ORF">SK128_008950</name>
</gene>
<evidence type="ECO:0000313" key="2">
    <source>
        <dbReference type="Proteomes" id="UP001381693"/>
    </source>
</evidence>
<protein>
    <submittedName>
        <fullName evidence="1">Uncharacterized protein</fullName>
    </submittedName>
</protein>
<dbReference type="EMBL" id="JAXCGZ010001905">
    <property type="protein sequence ID" value="KAK7085087.1"/>
    <property type="molecule type" value="Genomic_DNA"/>
</dbReference>
<proteinExistence type="predicted"/>
<reference evidence="1 2" key="1">
    <citation type="submission" date="2023-11" db="EMBL/GenBank/DDBJ databases">
        <title>Halocaridina rubra genome assembly.</title>
        <authorList>
            <person name="Smith C."/>
        </authorList>
    </citation>
    <scope>NUCLEOTIDE SEQUENCE [LARGE SCALE GENOMIC DNA]</scope>
    <source>
        <strain evidence="1">EP-1</strain>
        <tissue evidence="1">Whole</tissue>
    </source>
</reference>
<keyword evidence="2" id="KW-1185">Reference proteome</keyword>
<dbReference type="AlphaFoldDB" id="A0AAN9AFW3"/>